<dbReference type="PROSITE" id="PS51352">
    <property type="entry name" value="THIOREDOXIN_2"/>
    <property type="match status" value="1"/>
</dbReference>
<dbReference type="Proteomes" id="UP001219862">
    <property type="component" value="Unassembled WGS sequence"/>
</dbReference>
<dbReference type="PANTHER" id="PTHR15337">
    <property type="entry name" value="ANTERIOR GRADIENT PROTEIN-RELATED"/>
    <property type="match status" value="1"/>
</dbReference>
<dbReference type="InterPro" id="IPR012336">
    <property type="entry name" value="Thioredoxin-like_fold"/>
</dbReference>
<proteinExistence type="predicted"/>
<dbReference type="Gene3D" id="3.40.30.10">
    <property type="entry name" value="Glutaredoxin"/>
    <property type="match status" value="1"/>
</dbReference>
<dbReference type="PANTHER" id="PTHR15337:SF11">
    <property type="entry name" value="THIOREDOXIN DOMAIN-CONTAINING PROTEIN"/>
    <property type="match status" value="1"/>
</dbReference>
<gene>
    <name evidence="4" type="ORF">PRZ01_15315</name>
</gene>
<evidence type="ECO:0000256" key="2">
    <source>
        <dbReference type="SAM" id="SignalP"/>
    </source>
</evidence>
<dbReference type="InterPro" id="IPR036249">
    <property type="entry name" value="Thioredoxin-like_sf"/>
</dbReference>
<dbReference type="EMBL" id="JAQQXS010000014">
    <property type="protein sequence ID" value="MDC8786558.1"/>
    <property type="molecule type" value="Genomic_DNA"/>
</dbReference>
<organism evidence="4 5">
    <name type="scientific">Roseateles koreensis</name>
    <dbReference type="NCBI Taxonomy" id="2987526"/>
    <lineage>
        <taxon>Bacteria</taxon>
        <taxon>Pseudomonadati</taxon>
        <taxon>Pseudomonadota</taxon>
        <taxon>Betaproteobacteria</taxon>
        <taxon>Burkholderiales</taxon>
        <taxon>Sphaerotilaceae</taxon>
        <taxon>Roseateles</taxon>
    </lineage>
</organism>
<evidence type="ECO:0000313" key="4">
    <source>
        <dbReference type="EMBL" id="MDC8786558.1"/>
    </source>
</evidence>
<feature type="domain" description="Thioredoxin" evidence="3">
    <location>
        <begin position="35"/>
        <end position="160"/>
    </location>
</feature>
<name>A0ABT5KUD2_9BURK</name>
<dbReference type="SUPFAM" id="SSF52833">
    <property type="entry name" value="Thioredoxin-like"/>
    <property type="match status" value="1"/>
</dbReference>
<protein>
    <submittedName>
        <fullName evidence="4">Thioredoxin family protein</fullName>
    </submittedName>
</protein>
<dbReference type="InterPro" id="IPR013766">
    <property type="entry name" value="Thioredoxin_domain"/>
</dbReference>
<evidence type="ECO:0000256" key="1">
    <source>
        <dbReference type="ARBA" id="ARBA00022729"/>
    </source>
</evidence>
<reference evidence="4 5" key="1">
    <citation type="submission" date="2022-10" db="EMBL/GenBank/DDBJ databases">
        <title>paucibacter sp. hw8 Genome sequencing.</title>
        <authorList>
            <person name="Park S."/>
        </authorList>
    </citation>
    <scope>NUCLEOTIDE SEQUENCE [LARGE SCALE GENOMIC DNA]</scope>
    <source>
        <strain evidence="5">hw8</strain>
    </source>
</reference>
<dbReference type="Pfam" id="PF13098">
    <property type="entry name" value="Thioredoxin_2"/>
    <property type="match status" value="1"/>
</dbReference>
<evidence type="ECO:0000259" key="3">
    <source>
        <dbReference type="PROSITE" id="PS51352"/>
    </source>
</evidence>
<dbReference type="InterPro" id="IPR051099">
    <property type="entry name" value="AGR/TXD"/>
</dbReference>
<feature type="chain" id="PRO_5045330619" evidence="2">
    <location>
        <begin position="37"/>
        <end position="538"/>
    </location>
</feature>
<accession>A0ABT5KUD2</accession>
<keyword evidence="5" id="KW-1185">Reference proteome</keyword>
<evidence type="ECO:0000313" key="5">
    <source>
        <dbReference type="Proteomes" id="UP001219862"/>
    </source>
</evidence>
<feature type="signal peptide" evidence="2">
    <location>
        <begin position="1"/>
        <end position="36"/>
    </location>
</feature>
<dbReference type="RefSeq" id="WP_273597671.1">
    <property type="nucleotide sequence ID" value="NZ_JAQQXS010000014.1"/>
</dbReference>
<comment type="caution">
    <text evidence="4">The sequence shown here is derived from an EMBL/GenBank/DDBJ whole genome shotgun (WGS) entry which is preliminary data.</text>
</comment>
<sequence>MNLNPPRRHHIRARALGAACACAVAVWTAWPTICTAAAAPSTLSVAWTDANGDADIDRAFQQARSGKKPLLLYWGAQWCPPCNQLKATLFNRQDFIEQTRAFVTVHIDGDSPGAQKLGARFKVRGYPTLILFNPDGAELTRLPGEIDAPQVMQVMQLGLASGRPVKAVLADARAGRPLTANEWRLLGFYAWDVDQGQLIAPADLPKLLSQLATQAQSVDPGAATRLWLKALVANAAIDTQHSAPESTAQSRLTQVLGDALSTRALADVLSNGADDIVRTLAPQAGPARKALLSPFESALMRLEADTTLSRADRLQALQARVDLARLDLPKNERHPRLSPALVADVKEQTAKADRDIVDGYERQAVISAAAHLLSQVGLWADSDALLKANIAKSHSPYYLLSGLANNARQQGRTDEALRWSEAAFKQSEGPATRLQWGANYLAALVELNPKDSARIEKTAAQLFTEAGQDKGAFYERSARSLQKISASLRQWQALGQSTGQSSDPRTAALKRLKNQLNALCPQVDTAGGQRATCQALMS</sequence>
<keyword evidence="1 2" id="KW-0732">Signal</keyword>